<reference evidence="1 2" key="1">
    <citation type="journal article" date="2019" name="bioRxiv">
        <title>Genomics, evolutionary history and diagnostics of the Alternaria alternata species group including apple and Asian pear pathotypes.</title>
        <authorList>
            <person name="Armitage A.D."/>
            <person name="Cockerton H.M."/>
            <person name="Sreenivasaprasad S."/>
            <person name="Woodhall J.W."/>
            <person name="Lane C.R."/>
            <person name="Harrison R.J."/>
            <person name="Clarkson J.P."/>
        </authorList>
    </citation>
    <scope>NUCLEOTIDE SEQUENCE [LARGE SCALE GENOMIC DNA]</scope>
    <source>
        <strain evidence="1 2">FERA 650</strain>
    </source>
</reference>
<gene>
    <name evidence="1" type="ORF">AG0111_0g9440</name>
</gene>
<sequence length="729" mass="82051">MSPSTHSPGPLPPSLFSIYRTYKRETSTVIGWLISFDKTADNSKDDQNPILQELTVRQIADRARNAASIGIRPPKDIEAAFKMVIVFNETQAEAYRLLFPKLKQSKENSKKIPGEPPNLSSKSCANSFGALAELIEVEEEFDVPAYELWREDATIPDAKSSVINEDSIGNFMALQTWIAESQAIIETTNSIWASFATGDLTLSAAGWLTNMAQHWVRHMDFPNNCDFSKTLFFSIKKRTSGPTGSTVRPAVTLEDLEVADFGKIATDSSFAELAHGCGLFQTFLNRGPAGSRVTSVALPKSEWSRKASHNLSQRCPERENEKEIAAICDERYNHDGILLASLVKGASRHPLSEGYNLKYPSLGWDPKHIEHALAVPFLCELKGEGVHGKTIVAAHMLLESGRSFVHEFEKIGKPPLNCRILVLRRANEVLDAIQDLIRGRTFEKSTVDLVLLLRNKLRVFVSNKTFDIYTQSPWVAGSQMSRISDFSIYIGLEILDEKHCFGAVIHLYNMLQHILAEYAEIPILEHLKTLFRSKVFACNQEPRRGFGNTLQLFRGDGKIYQRPEINFRVIAEDRRRKPDHEKVKCSKFSLLRMSLAAHESFLGGYAFRPEFTHRLAVDPKVHRRCARTGPAELFDSYPPSDLVQRAREVLRSEYDDTFPMARLNCFAVLRLCQDIMFGIAARFEALGSAAWPTGMESRDRPGYSQDIKGLEIDYAIDCVHRTMRLVDGG</sequence>
<evidence type="ECO:0000313" key="1">
    <source>
        <dbReference type="EMBL" id="KAB2101923.1"/>
    </source>
</evidence>
<dbReference type="EMBL" id="PDWZ02000010">
    <property type="protein sequence ID" value="KAB2101923.1"/>
    <property type="molecule type" value="Genomic_DNA"/>
</dbReference>
<protein>
    <submittedName>
        <fullName evidence="1">Uncharacterized protein</fullName>
    </submittedName>
</protein>
<keyword evidence="2" id="KW-1185">Reference proteome</keyword>
<name>A0ACB6FBV1_9PLEO</name>
<evidence type="ECO:0000313" key="2">
    <source>
        <dbReference type="Proteomes" id="UP000293547"/>
    </source>
</evidence>
<accession>A0ACB6FBV1</accession>
<comment type="caution">
    <text evidence="1">The sequence shown here is derived from an EMBL/GenBank/DDBJ whole genome shotgun (WGS) entry which is preliminary data.</text>
</comment>
<dbReference type="Proteomes" id="UP000293547">
    <property type="component" value="Unassembled WGS sequence"/>
</dbReference>
<proteinExistence type="predicted"/>
<organism evidence="1 2">
    <name type="scientific">Alternaria gaisen</name>
    <dbReference type="NCBI Taxonomy" id="167740"/>
    <lineage>
        <taxon>Eukaryota</taxon>
        <taxon>Fungi</taxon>
        <taxon>Dikarya</taxon>
        <taxon>Ascomycota</taxon>
        <taxon>Pezizomycotina</taxon>
        <taxon>Dothideomycetes</taxon>
        <taxon>Pleosporomycetidae</taxon>
        <taxon>Pleosporales</taxon>
        <taxon>Pleosporineae</taxon>
        <taxon>Pleosporaceae</taxon>
        <taxon>Alternaria</taxon>
        <taxon>Alternaria sect. Alternaria</taxon>
    </lineage>
</organism>